<keyword evidence="2" id="KW-1185">Reference proteome</keyword>
<gene>
    <name evidence="1" type="ORF">ACFSBT_13855</name>
</gene>
<accession>A0ABD6AXN5</accession>
<protein>
    <recommendedName>
        <fullName evidence="3">DUF1059 domain-containing protein</fullName>
    </recommendedName>
</protein>
<evidence type="ECO:0008006" key="3">
    <source>
        <dbReference type="Google" id="ProtNLM"/>
    </source>
</evidence>
<dbReference type="RefSeq" id="WP_250874331.1">
    <property type="nucleotide sequence ID" value="NZ_JALXFV010000007.1"/>
</dbReference>
<evidence type="ECO:0000313" key="1">
    <source>
        <dbReference type="EMBL" id="MFD1514362.1"/>
    </source>
</evidence>
<dbReference type="Proteomes" id="UP001597187">
    <property type="component" value="Unassembled WGS sequence"/>
</dbReference>
<sequence>MREIWQIDCRACSFRGRAETESVAEALADVHRGPTDHHVHVYPTAGVRVTAERCRPADD</sequence>
<evidence type="ECO:0000313" key="2">
    <source>
        <dbReference type="Proteomes" id="UP001597187"/>
    </source>
</evidence>
<dbReference type="EMBL" id="JBHUDC010000007">
    <property type="protein sequence ID" value="MFD1514362.1"/>
    <property type="molecule type" value="Genomic_DNA"/>
</dbReference>
<comment type="caution">
    <text evidence="1">The sequence shown here is derived from an EMBL/GenBank/DDBJ whole genome shotgun (WGS) entry which is preliminary data.</text>
</comment>
<organism evidence="1 2">
    <name type="scientific">Halomarina rubra</name>
    <dbReference type="NCBI Taxonomy" id="2071873"/>
    <lineage>
        <taxon>Archaea</taxon>
        <taxon>Methanobacteriati</taxon>
        <taxon>Methanobacteriota</taxon>
        <taxon>Stenosarchaea group</taxon>
        <taxon>Halobacteria</taxon>
        <taxon>Halobacteriales</taxon>
        <taxon>Natronomonadaceae</taxon>
        <taxon>Halomarina</taxon>
    </lineage>
</organism>
<reference evidence="1 2" key="1">
    <citation type="journal article" date="2019" name="Int. J. Syst. Evol. Microbiol.">
        <title>The Global Catalogue of Microorganisms (GCM) 10K type strain sequencing project: providing services to taxonomists for standard genome sequencing and annotation.</title>
        <authorList>
            <consortium name="The Broad Institute Genomics Platform"/>
            <consortium name="The Broad Institute Genome Sequencing Center for Infectious Disease"/>
            <person name="Wu L."/>
            <person name="Ma J."/>
        </authorList>
    </citation>
    <scope>NUCLEOTIDE SEQUENCE [LARGE SCALE GENOMIC DNA]</scope>
    <source>
        <strain evidence="1 2">CGMCC 1.12563</strain>
    </source>
</reference>
<proteinExistence type="predicted"/>
<dbReference type="AlphaFoldDB" id="A0ABD6AXN5"/>
<name>A0ABD6AXN5_9EURY</name>